<dbReference type="PANTHER" id="PTHR47234:SF1">
    <property type="entry name" value="TONB-DEPENDENT RECEPTOR"/>
    <property type="match status" value="1"/>
</dbReference>
<proteinExistence type="inferred from homology"/>
<name>A0A1Q8ENH2_9PSED</name>
<dbReference type="Pfam" id="PF07715">
    <property type="entry name" value="Plug"/>
    <property type="match status" value="1"/>
</dbReference>
<dbReference type="GO" id="GO:0009279">
    <property type="term" value="C:cell outer membrane"/>
    <property type="evidence" value="ECO:0007669"/>
    <property type="project" value="UniProtKB-SubCell"/>
</dbReference>
<reference evidence="4 5" key="1">
    <citation type="submission" date="2016-12" db="EMBL/GenBank/DDBJ databases">
        <authorList>
            <person name="Song W.-J."/>
            <person name="Kurnit D.M."/>
        </authorList>
    </citation>
    <scope>NUCLEOTIDE SEQUENCE [LARGE SCALE GENOMIC DNA]</scope>
    <source>
        <strain evidence="4 5">PCL1601</strain>
    </source>
</reference>
<keyword evidence="1" id="KW-0812">Transmembrane</keyword>
<comment type="similarity">
    <text evidence="1">Belongs to the TonB-dependent receptor family.</text>
</comment>
<feature type="domain" description="TonB-dependent receptor plug" evidence="3">
    <location>
        <begin position="1"/>
        <end position="54"/>
    </location>
</feature>
<protein>
    <recommendedName>
        <fullName evidence="3">TonB-dependent receptor plug domain-containing protein</fullName>
    </recommendedName>
</protein>
<evidence type="ECO:0000313" key="4">
    <source>
        <dbReference type="EMBL" id="OLF53346.1"/>
    </source>
</evidence>
<dbReference type="InterPro" id="IPR012910">
    <property type="entry name" value="Plug_dom"/>
</dbReference>
<feature type="compositionally biased region" description="Low complexity" evidence="2">
    <location>
        <begin position="119"/>
        <end position="138"/>
    </location>
</feature>
<evidence type="ECO:0000256" key="1">
    <source>
        <dbReference type="PROSITE-ProRule" id="PRU01360"/>
    </source>
</evidence>
<dbReference type="InterPro" id="IPR037066">
    <property type="entry name" value="Plug_dom_sf"/>
</dbReference>
<keyword evidence="1" id="KW-0813">Transport</keyword>
<comment type="subcellular location">
    <subcellularLocation>
        <location evidence="1">Cell outer membrane</location>
        <topology evidence="1">Multi-pass membrane protein</topology>
    </subcellularLocation>
</comment>
<sequence length="159" mass="16828">MLINGRRVADYPTAYGGQVNFTNLANIPSAVIDRIEVLSRGASAIYGSDAIAGVVNIILKEQASGIDVNPRGGTSFRAPDLNYIYQADTNGYTPDQIDYYVAARAWRAPAIAGGWITPRAAPRTSSPSAASPGPMGSSGRRRAASMCRWITGGCRSKTC</sequence>
<dbReference type="PANTHER" id="PTHR47234">
    <property type="match status" value="1"/>
</dbReference>
<dbReference type="SUPFAM" id="SSF56935">
    <property type="entry name" value="Porins"/>
    <property type="match status" value="1"/>
</dbReference>
<organism evidence="4 5">
    <name type="scientific">Pseudomonas chlororaphis</name>
    <dbReference type="NCBI Taxonomy" id="587753"/>
    <lineage>
        <taxon>Bacteria</taxon>
        <taxon>Pseudomonadati</taxon>
        <taxon>Pseudomonadota</taxon>
        <taxon>Gammaproteobacteria</taxon>
        <taxon>Pseudomonadales</taxon>
        <taxon>Pseudomonadaceae</taxon>
        <taxon>Pseudomonas</taxon>
    </lineage>
</organism>
<dbReference type="AlphaFoldDB" id="A0A1Q8ENH2"/>
<keyword evidence="1" id="KW-1134">Transmembrane beta strand</keyword>
<dbReference type="EMBL" id="MSCT01000015">
    <property type="protein sequence ID" value="OLF53346.1"/>
    <property type="molecule type" value="Genomic_DNA"/>
</dbReference>
<evidence type="ECO:0000313" key="5">
    <source>
        <dbReference type="Proteomes" id="UP000185578"/>
    </source>
</evidence>
<dbReference type="Proteomes" id="UP000185578">
    <property type="component" value="Unassembled WGS sequence"/>
</dbReference>
<evidence type="ECO:0000256" key="2">
    <source>
        <dbReference type="SAM" id="MobiDB-lite"/>
    </source>
</evidence>
<evidence type="ECO:0000259" key="3">
    <source>
        <dbReference type="Pfam" id="PF07715"/>
    </source>
</evidence>
<keyword evidence="1" id="KW-0998">Cell outer membrane</keyword>
<dbReference type="InterPro" id="IPR039426">
    <property type="entry name" value="TonB-dep_rcpt-like"/>
</dbReference>
<dbReference type="Gene3D" id="2.170.130.10">
    <property type="entry name" value="TonB-dependent receptor, plug domain"/>
    <property type="match status" value="1"/>
</dbReference>
<comment type="caution">
    <text evidence="4">The sequence shown here is derived from an EMBL/GenBank/DDBJ whole genome shotgun (WGS) entry which is preliminary data.</text>
</comment>
<gene>
    <name evidence="4" type="ORF">BTN82_17875</name>
</gene>
<feature type="region of interest" description="Disordered" evidence="2">
    <location>
        <begin position="119"/>
        <end position="142"/>
    </location>
</feature>
<accession>A0A1Q8ENH2</accession>
<keyword evidence="1" id="KW-0472">Membrane</keyword>
<dbReference type="PROSITE" id="PS52016">
    <property type="entry name" value="TONB_DEPENDENT_REC_3"/>
    <property type="match status" value="1"/>
</dbReference>